<reference evidence="7 8" key="1">
    <citation type="submission" date="2020-08" db="EMBL/GenBank/DDBJ databases">
        <title>Genome public.</title>
        <authorList>
            <person name="Liu C."/>
            <person name="Sun Q."/>
        </authorList>
    </citation>
    <scope>NUCLEOTIDE SEQUENCE [LARGE SCALE GENOMIC DNA]</scope>
    <source>
        <strain evidence="7 8">BX3</strain>
    </source>
</reference>
<evidence type="ECO:0000256" key="5">
    <source>
        <dbReference type="ARBA" id="ARBA00051722"/>
    </source>
</evidence>
<proteinExistence type="inferred from homology"/>
<dbReference type="EC" id="3.1.3.48" evidence="2"/>
<evidence type="ECO:0000256" key="4">
    <source>
        <dbReference type="ARBA" id="ARBA00022912"/>
    </source>
</evidence>
<evidence type="ECO:0000259" key="6">
    <source>
        <dbReference type="SMART" id="SM00226"/>
    </source>
</evidence>
<keyword evidence="4" id="KW-0904">Protein phosphatase</keyword>
<dbReference type="PRINTS" id="PR00719">
    <property type="entry name" value="LMWPTPASE"/>
</dbReference>
<organism evidence="7 8">
    <name type="scientific">Jutongia hominis</name>
    <dbReference type="NCBI Taxonomy" id="2763664"/>
    <lineage>
        <taxon>Bacteria</taxon>
        <taxon>Bacillati</taxon>
        <taxon>Bacillota</taxon>
        <taxon>Clostridia</taxon>
        <taxon>Lachnospirales</taxon>
        <taxon>Lachnospiraceae</taxon>
        <taxon>Jutongia</taxon>
    </lineage>
</organism>
<comment type="similarity">
    <text evidence="1">Belongs to the low molecular weight phosphotyrosine protein phosphatase family.</text>
</comment>
<name>A0ABR7MS62_9FIRM</name>
<keyword evidence="3" id="KW-0378">Hydrolase</keyword>
<dbReference type="InterPro" id="IPR050438">
    <property type="entry name" value="LMW_PTPase"/>
</dbReference>
<protein>
    <recommendedName>
        <fullName evidence="2">protein-tyrosine-phosphatase</fullName>
        <ecNumber evidence="2">3.1.3.48</ecNumber>
    </recommendedName>
</protein>
<dbReference type="InterPro" id="IPR023485">
    <property type="entry name" value="Ptyr_pPase"/>
</dbReference>
<dbReference type="InterPro" id="IPR017867">
    <property type="entry name" value="Tyr_phospatase_low_mol_wt"/>
</dbReference>
<evidence type="ECO:0000256" key="3">
    <source>
        <dbReference type="ARBA" id="ARBA00022801"/>
    </source>
</evidence>
<dbReference type="Gene3D" id="3.40.50.2300">
    <property type="match status" value="1"/>
</dbReference>
<dbReference type="CDD" id="cd16343">
    <property type="entry name" value="LMWPTP"/>
    <property type="match status" value="1"/>
</dbReference>
<dbReference type="PANTHER" id="PTHR11717:SF7">
    <property type="entry name" value="LOW MOLECULAR WEIGHT PHOSPHOTYROSINE PROTEIN PHOSPHATASE"/>
    <property type="match status" value="1"/>
</dbReference>
<dbReference type="EMBL" id="JACRSW010000008">
    <property type="protein sequence ID" value="MBC8556543.1"/>
    <property type="molecule type" value="Genomic_DNA"/>
</dbReference>
<dbReference type="SUPFAM" id="SSF52788">
    <property type="entry name" value="Phosphotyrosine protein phosphatases I"/>
    <property type="match status" value="1"/>
</dbReference>
<dbReference type="SMART" id="SM00226">
    <property type="entry name" value="LMWPc"/>
    <property type="match status" value="1"/>
</dbReference>
<feature type="domain" description="Phosphotyrosine protein phosphatase I" evidence="6">
    <location>
        <begin position="2"/>
        <end position="148"/>
    </location>
</feature>
<comment type="caution">
    <text evidence="7">The sequence shown here is derived from an EMBL/GenBank/DDBJ whole genome shotgun (WGS) entry which is preliminary data.</text>
</comment>
<keyword evidence="8" id="KW-1185">Reference proteome</keyword>
<dbReference type="InterPro" id="IPR036196">
    <property type="entry name" value="Ptyr_pPase_sf"/>
</dbReference>
<dbReference type="RefSeq" id="WP_249302758.1">
    <property type="nucleotide sequence ID" value="NZ_JACRSW010000008.1"/>
</dbReference>
<evidence type="ECO:0000256" key="1">
    <source>
        <dbReference type="ARBA" id="ARBA00011063"/>
    </source>
</evidence>
<sequence>MIKVLFICHGNICRSTMAQFVFQDMINRQNLADKFLVDSKATSTEEIGNGPHYGTVQKLREVGVPVLAHRASQLRRSDYEEFDYLIGMDHWNMKNMLRIVGGDPEGKMALLLDYTKRAGQEIADPWYTGNFDATYDDVVEGCTGFLEYVRKTHREI</sequence>
<dbReference type="Proteomes" id="UP000637513">
    <property type="component" value="Unassembled WGS sequence"/>
</dbReference>
<evidence type="ECO:0000313" key="7">
    <source>
        <dbReference type="EMBL" id="MBC8556543.1"/>
    </source>
</evidence>
<dbReference type="Pfam" id="PF01451">
    <property type="entry name" value="LMWPc"/>
    <property type="match status" value="1"/>
</dbReference>
<evidence type="ECO:0000313" key="8">
    <source>
        <dbReference type="Proteomes" id="UP000637513"/>
    </source>
</evidence>
<dbReference type="PANTHER" id="PTHR11717">
    <property type="entry name" value="LOW MOLECULAR WEIGHT PROTEIN TYROSINE PHOSPHATASE"/>
    <property type="match status" value="1"/>
</dbReference>
<comment type="catalytic activity">
    <reaction evidence="5">
        <text>O-phospho-L-tyrosyl-[protein] + H2O = L-tyrosyl-[protein] + phosphate</text>
        <dbReference type="Rhea" id="RHEA:10684"/>
        <dbReference type="Rhea" id="RHEA-COMP:10136"/>
        <dbReference type="Rhea" id="RHEA-COMP:20101"/>
        <dbReference type="ChEBI" id="CHEBI:15377"/>
        <dbReference type="ChEBI" id="CHEBI:43474"/>
        <dbReference type="ChEBI" id="CHEBI:46858"/>
        <dbReference type="ChEBI" id="CHEBI:61978"/>
        <dbReference type="EC" id="3.1.3.48"/>
    </reaction>
</comment>
<accession>A0ABR7MS62</accession>
<evidence type="ECO:0000256" key="2">
    <source>
        <dbReference type="ARBA" id="ARBA00013064"/>
    </source>
</evidence>
<gene>
    <name evidence="7" type="ORF">H8700_02285</name>
</gene>